<name>A0ACC1T2B2_9APHY</name>
<comment type="caution">
    <text evidence="1">The sequence shown here is derived from an EMBL/GenBank/DDBJ whole genome shotgun (WGS) entry which is preliminary data.</text>
</comment>
<evidence type="ECO:0000313" key="2">
    <source>
        <dbReference type="Proteomes" id="UP001148662"/>
    </source>
</evidence>
<reference evidence="1" key="1">
    <citation type="submission" date="2022-07" db="EMBL/GenBank/DDBJ databases">
        <title>Genome Sequence of Phlebia brevispora.</title>
        <authorList>
            <person name="Buettner E."/>
        </authorList>
    </citation>
    <scope>NUCLEOTIDE SEQUENCE</scope>
    <source>
        <strain evidence="1">MPL23</strain>
    </source>
</reference>
<sequence>MNNERFEKYYKGQKILPDDEWETFLGSLKQPLPTTFRVAGSRQTAHLLNDTIKNTHVPHLAGVVFEGETVTPPSQIPWYPDGLAWQFNVAKKVLRKSPEFKKFHNFLVFETEVGNISRQEAVSMLPPLFLEVEPHHRVIDMCAAPGSKTAQLLEALHAHDTITSSSFPSGLLIANDSDYKRTHLLIHQSARLPSPALMVTNHDASIFPAIKIPSEHLVFAPGTKTRVVNKRQHQLLFDRILCDVPCSGDGTLRKNLAIWKKWSPMDGNGLHGLQLRILQRAMRMLQKGGRIVYSTCSMNPVENEAVVAAALKSIPGFELVDMSGHLPGLIYRPGMTTWTPAVNREVATNFATFQDFLQSVPESQRADVKMVESHWPPSPAEAEELHLARCMRIYPHLQDTGGFFIAALQKKLIPGESAPVAKESAENKRQAQHVEDLETSDPKKPRLSDNEHVPDSTADEVGDEHTDNDPVALPSTSQQPAQSTSQPTTGKASAGKGPDVHFKENPYTFLQSDDPVVKACFAQLNLTQDFPSSNMLIRNPTGEAVRSIYLTNDIVKDIALHNDYTRMRLMTCGTKVIGKQEGAAAKREGAEMQFRILSEGMPVMLPYIAPESIISADLAALKAMMQTYYPVCANFEEPFRSVVESKAPGCYIVRFQQGQMEGASLTHDLVLPIWKSNVSITLMLEKKAKSALSLRVFGEDVTTAAREAAQKKKEEASAQDAPVDAAEHDVENQNENVEEEWHLAKVLGRVYTRDLREIWYEICADARFRSVTPKRRLELATECSRLPEPNVNFSCAAVFAVGEWSLVLGLSSNHPIKLEYDLHETSRFYIALVLIAYRVPSSSKRKDPPESSSNAARPYSKTAAKEDRRKRGEIACAECRRLKYHVQRALVEGARHYAQTEYYRLGTTVGKFVSKSKEHLERKLAKMEERMRNLEDALAIAQAAETNERHPLLAVPWRIDDDEDERQPSEQDDKESLDSHALVESFGTLHVDERHRTVRFFGPAGEAEAKLASKRSQQGAAPNEADEPLSTDFRALGLPQELDVFYHAFPLAPPIGVPRTHVRATIESYLPSPERADELCRTFLEHMSWMFQIATYQQLTQDLMPPFYGRADSSDTAIYEDGPHDLALLLIVFAIGALVDLSLPAYNAEAQRYHILARAALALQPLMEKASLNTVKTLHLLSIFNGMSGKESNMANTYTVLNLAGHRTPYVFVAKFYCCVTELCEADIDPSHWKMSDKEMYARRIYFWNLLQGDLVQCMGTGRPPALADVRHNVKIPTEEEERAYQEKEIAVIGFGRWAFRYDQECMLPVIRIVTAAKPPSYQAILELDKKITSFHSHDEDDPPDSPDIAISMRRWVRSHYVDIMLLSLHRAFFAQAIAINPVNPLDTPYRHSFLTAYRSACHVIQTTSEQFMRYPQLLARVWMIWSLNFMSAMIIGVVASQTRDVALNPHPLAEFERACELFQDASGTNTRAAAALLARTSYPSTPTSTSAGETIKPER</sequence>
<proteinExistence type="predicted"/>
<evidence type="ECO:0000313" key="1">
    <source>
        <dbReference type="EMBL" id="KAJ3551352.1"/>
    </source>
</evidence>
<dbReference type="EMBL" id="JANHOG010000813">
    <property type="protein sequence ID" value="KAJ3551352.1"/>
    <property type="molecule type" value="Genomic_DNA"/>
</dbReference>
<keyword evidence="2" id="KW-1185">Reference proteome</keyword>
<organism evidence="1 2">
    <name type="scientific">Phlebia brevispora</name>
    <dbReference type="NCBI Taxonomy" id="194682"/>
    <lineage>
        <taxon>Eukaryota</taxon>
        <taxon>Fungi</taxon>
        <taxon>Dikarya</taxon>
        <taxon>Basidiomycota</taxon>
        <taxon>Agaricomycotina</taxon>
        <taxon>Agaricomycetes</taxon>
        <taxon>Polyporales</taxon>
        <taxon>Meruliaceae</taxon>
        <taxon>Phlebia</taxon>
    </lineage>
</organism>
<dbReference type="Proteomes" id="UP001148662">
    <property type="component" value="Unassembled WGS sequence"/>
</dbReference>
<protein>
    <submittedName>
        <fullName evidence="1">Uncharacterized protein</fullName>
    </submittedName>
</protein>
<accession>A0ACC1T2B2</accession>
<gene>
    <name evidence="1" type="ORF">NM688_g4752</name>
</gene>